<keyword evidence="4" id="KW-0503">Monooxygenase</keyword>
<keyword evidence="2" id="KW-0560">Oxidoreductase</keyword>
<dbReference type="InterPro" id="IPR008259">
    <property type="entry name" value="FMN_hydac_DH_AS"/>
</dbReference>
<dbReference type="InterPro" id="IPR013785">
    <property type="entry name" value="Aldolase_TIM"/>
</dbReference>
<dbReference type="OrthoDB" id="25826at2759"/>
<dbReference type="PROSITE" id="PS51349">
    <property type="entry name" value="FMN_HYDROXY_ACID_DH_2"/>
    <property type="match status" value="1"/>
</dbReference>
<evidence type="ECO:0000313" key="4">
    <source>
        <dbReference type="EMBL" id="TVY41606.1"/>
    </source>
</evidence>
<dbReference type="SUPFAM" id="SSF51395">
    <property type="entry name" value="FMN-linked oxidoreductases"/>
    <property type="match status" value="1"/>
</dbReference>
<sequence length="506" mass="54517">MSSLILMTAPPSSYEPNADAEGTFIVFGGLDRGVGENPAVTKSYRNDTCHSPAISLFAMPPKQVTETTSMGDVSLTELSLSQGETSESVRKLLDPILSGSSPSYAAYSSQIYFTKHQTSQTLAVTPNLALLEESARARLPSEAYNYAAGGAGLESTVSRNVSAFKTYSIVPRMLRPILPRRDLTRTVFGQKLPAPIVMAPIGVQKLFHSDGELGTAKVFGEMGLPYTMSTASSTGMEDVARANGAGNPRWYQLYWPTDDELTRSYLNRAKASGYEVLVVTVDTWELAWRPRDLETGFFPFIDGVGTTLGLEDPVAQSRLGFDATNKMASKEQKTMANLYHVVSTSRGVSPRWENLHKLRTWWGKGPIVLKGIQSVHDAQLALEYGIDGIIVSNHGGRQVDGAIASLDALGPIVNATGGKLTIGFDSGIRCGADIFKALAIGADFVQLGRPILWGLALNGEEGVRHVLKCLLAEFDLTVGLSGCTGLSDISRDILATRYSSPIRSLL</sequence>
<dbReference type="Proteomes" id="UP000462212">
    <property type="component" value="Unassembled WGS sequence"/>
</dbReference>
<evidence type="ECO:0000256" key="2">
    <source>
        <dbReference type="ARBA" id="ARBA00023002"/>
    </source>
</evidence>
<dbReference type="PROSITE" id="PS00557">
    <property type="entry name" value="FMN_HYDROXY_ACID_DH_1"/>
    <property type="match status" value="1"/>
</dbReference>
<feature type="domain" description="FMN hydroxy acid dehydrogenase" evidence="3">
    <location>
        <begin position="120"/>
        <end position="499"/>
    </location>
</feature>
<evidence type="ECO:0000256" key="1">
    <source>
        <dbReference type="ARBA" id="ARBA00001917"/>
    </source>
</evidence>
<organism evidence="4 5">
    <name type="scientific">Lachnellula subtilissima</name>
    <dbReference type="NCBI Taxonomy" id="602034"/>
    <lineage>
        <taxon>Eukaryota</taxon>
        <taxon>Fungi</taxon>
        <taxon>Dikarya</taxon>
        <taxon>Ascomycota</taxon>
        <taxon>Pezizomycotina</taxon>
        <taxon>Leotiomycetes</taxon>
        <taxon>Helotiales</taxon>
        <taxon>Lachnaceae</taxon>
        <taxon>Lachnellula</taxon>
    </lineage>
</organism>
<keyword evidence="5" id="KW-1185">Reference proteome</keyword>
<dbReference type="GO" id="GO:0004497">
    <property type="term" value="F:monooxygenase activity"/>
    <property type="evidence" value="ECO:0007669"/>
    <property type="project" value="UniProtKB-KW"/>
</dbReference>
<evidence type="ECO:0000259" key="3">
    <source>
        <dbReference type="PROSITE" id="PS51349"/>
    </source>
</evidence>
<proteinExistence type="predicted"/>
<dbReference type="InterPro" id="IPR000262">
    <property type="entry name" value="FMN-dep_DH"/>
</dbReference>
<dbReference type="Gene3D" id="3.20.20.70">
    <property type="entry name" value="Aldolase class I"/>
    <property type="match status" value="1"/>
</dbReference>
<dbReference type="AlphaFoldDB" id="A0A8H8RVH9"/>
<reference evidence="4 5" key="1">
    <citation type="submission" date="2018-05" db="EMBL/GenBank/DDBJ databases">
        <title>Genome sequencing and assembly of the regulated plant pathogen Lachnellula willkommii and related sister species for the development of diagnostic species identification markers.</title>
        <authorList>
            <person name="Giroux E."/>
            <person name="Bilodeau G."/>
        </authorList>
    </citation>
    <scope>NUCLEOTIDE SEQUENCE [LARGE SCALE GENOMIC DNA]</scope>
    <source>
        <strain evidence="4 5">CBS 197.66</strain>
    </source>
</reference>
<protein>
    <submittedName>
        <fullName evidence="4">Putative lactate 2-monooxygenase</fullName>
    </submittedName>
</protein>
<accession>A0A8H8RVH9</accession>
<comment type="cofactor">
    <cofactor evidence="1">
        <name>FMN</name>
        <dbReference type="ChEBI" id="CHEBI:58210"/>
    </cofactor>
</comment>
<name>A0A8H8RVH9_9HELO</name>
<gene>
    <name evidence="4" type="ORF">LSUB1_G002183</name>
</gene>
<comment type="caution">
    <text evidence="4">The sequence shown here is derived from an EMBL/GenBank/DDBJ whole genome shotgun (WGS) entry which is preliminary data.</text>
</comment>
<dbReference type="PANTHER" id="PTHR10578:SF143">
    <property type="entry name" value="FMN-DEPENDENT ALPHA-HYDROXY ACID DEHYDROGENASE PB1A11.03"/>
    <property type="match status" value="1"/>
</dbReference>
<dbReference type="Pfam" id="PF01070">
    <property type="entry name" value="FMN_dh"/>
    <property type="match status" value="1"/>
</dbReference>
<dbReference type="InterPro" id="IPR037396">
    <property type="entry name" value="FMN_HAD"/>
</dbReference>
<dbReference type="EMBL" id="QGMJ01000130">
    <property type="protein sequence ID" value="TVY41606.1"/>
    <property type="molecule type" value="Genomic_DNA"/>
</dbReference>
<dbReference type="PANTHER" id="PTHR10578">
    <property type="entry name" value="S -2-HYDROXY-ACID OXIDASE-RELATED"/>
    <property type="match status" value="1"/>
</dbReference>
<evidence type="ECO:0000313" key="5">
    <source>
        <dbReference type="Proteomes" id="UP000462212"/>
    </source>
</evidence>